<evidence type="ECO:0000313" key="3">
    <source>
        <dbReference type="Proteomes" id="UP000055590"/>
    </source>
</evidence>
<reference evidence="2 3" key="1">
    <citation type="submission" date="2015-08" db="EMBL/GenBank/DDBJ databases">
        <authorList>
            <person name="Babu N.S."/>
            <person name="Beckwith C.J."/>
            <person name="Beseler K.G."/>
            <person name="Brison A."/>
            <person name="Carone J.V."/>
            <person name="Caskin T.P."/>
            <person name="Diamond M."/>
            <person name="Durham M.E."/>
            <person name="Foxe J.M."/>
            <person name="Go M."/>
            <person name="Henderson B.A."/>
            <person name="Jones I.B."/>
            <person name="McGettigan J.A."/>
            <person name="Micheletti S.J."/>
            <person name="Nasrallah M.E."/>
            <person name="Ortiz D."/>
            <person name="Piller C.R."/>
            <person name="Privatt S.R."/>
            <person name="Schneider S.L."/>
            <person name="Sharp S."/>
            <person name="Smith T.C."/>
            <person name="Stanton J.D."/>
            <person name="Ullery H.E."/>
            <person name="Wilson R.J."/>
            <person name="Serrano M.G."/>
            <person name="Buck G."/>
            <person name="Lee V."/>
            <person name="Wang Y."/>
            <person name="Carvalho R."/>
            <person name="Voegtly L."/>
            <person name="Shi R."/>
            <person name="Duckworth R."/>
            <person name="Johnson A."/>
            <person name="Loviza R."/>
            <person name="Walstead R."/>
            <person name="Shah Z."/>
            <person name="Kiflezghi M."/>
            <person name="Wade K."/>
            <person name="Ball S.L."/>
            <person name="Bradley K.W."/>
            <person name="Asai D.J."/>
            <person name="Bowman C.A."/>
            <person name="Russell D.A."/>
            <person name="Pope W.H."/>
            <person name="Jacobs-Sera D."/>
            <person name="Hendrix R.W."/>
            <person name="Hatfull G.F."/>
        </authorList>
    </citation>
    <scope>NUCLEOTIDE SEQUENCE [LARGE SCALE GENOMIC DNA]</scope>
    <source>
        <strain evidence="2 3">DSM 27710</strain>
    </source>
</reference>
<dbReference type="STRING" id="1391653.AKJ08_3302"/>
<keyword evidence="3" id="KW-1185">Reference proteome</keyword>
<dbReference type="KEGG" id="vin:AKJ08_3302"/>
<accession>A0A0K1PHB8</accession>
<keyword evidence="1" id="KW-0812">Transmembrane</keyword>
<proteinExistence type="predicted"/>
<feature type="transmembrane region" description="Helical" evidence="1">
    <location>
        <begin position="160"/>
        <end position="178"/>
    </location>
</feature>
<feature type="transmembrane region" description="Helical" evidence="1">
    <location>
        <begin position="92"/>
        <end position="117"/>
    </location>
</feature>
<dbReference type="PANTHER" id="PTHR40031:SF1">
    <property type="entry name" value="MEMBRANE-BOUND METAL-DEPENDENT HYDROLASE"/>
    <property type="match status" value="1"/>
</dbReference>
<gene>
    <name evidence="2" type="ORF">AKJ08_3302</name>
</gene>
<protein>
    <submittedName>
        <fullName evidence="2">Membrane-bound metal-dependent hydrolase</fullName>
    </submittedName>
</protein>
<organism evidence="2 3">
    <name type="scientific">Vulgatibacter incomptus</name>
    <dbReference type="NCBI Taxonomy" id="1391653"/>
    <lineage>
        <taxon>Bacteria</taxon>
        <taxon>Pseudomonadati</taxon>
        <taxon>Myxococcota</taxon>
        <taxon>Myxococcia</taxon>
        <taxon>Myxococcales</taxon>
        <taxon>Cystobacterineae</taxon>
        <taxon>Vulgatibacteraceae</taxon>
        <taxon>Vulgatibacter</taxon>
    </lineage>
</organism>
<keyword evidence="1" id="KW-1133">Transmembrane helix</keyword>
<keyword evidence="1" id="KW-0472">Membrane</keyword>
<feature type="transmembrane region" description="Helical" evidence="1">
    <location>
        <begin position="129"/>
        <end position="148"/>
    </location>
</feature>
<dbReference type="AlphaFoldDB" id="A0A0K1PHB8"/>
<dbReference type="Proteomes" id="UP000055590">
    <property type="component" value="Chromosome"/>
</dbReference>
<dbReference type="Pfam" id="PF04307">
    <property type="entry name" value="YdjM"/>
    <property type="match status" value="1"/>
</dbReference>
<name>A0A0K1PHB8_9BACT</name>
<evidence type="ECO:0000313" key="2">
    <source>
        <dbReference type="EMBL" id="AKU92915.1"/>
    </source>
</evidence>
<dbReference type="RefSeq" id="WP_050727007.1">
    <property type="nucleotide sequence ID" value="NZ_CP012332.1"/>
</dbReference>
<dbReference type="InterPro" id="IPR053170">
    <property type="entry name" value="Transcription_regulator"/>
</dbReference>
<dbReference type="InterPro" id="IPR007404">
    <property type="entry name" value="YdjM-like"/>
</dbReference>
<dbReference type="PANTHER" id="PTHR40031">
    <property type="entry name" value="HYPOTHETICAL MEMBRANE SPANNING PROTEIN"/>
    <property type="match status" value="1"/>
</dbReference>
<keyword evidence="2" id="KW-0378">Hydrolase</keyword>
<dbReference type="EMBL" id="CP012332">
    <property type="protein sequence ID" value="AKU92915.1"/>
    <property type="molecule type" value="Genomic_DNA"/>
</dbReference>
<feature type="transmembrane region" description="Helical" evidence="1">
    <location>
        <begin position="59"/>
        <end position="80"/>
    </location>
</feature>
<evidence type="ECO:0000256" key="1">
    <source>
        <dbReference type="SAM" id="Phobius"/>
    </source>
</evidence>
<dbReference type="GO" id="GO:0016787">
    <property type="term" value="F:hydrolase activity"/>
    <property type="evidence" value="ECO:0007669"/>
    <property type="project" value="UniProtKB-KW"/>
</dbReference>
<sequence>MDNLAHSLVGIHLSRIRPFRGVPDRAAMWTCIAASNLPDVDLLLRLRGDTELLFGHGGVTHSLLGLLVLAPAVALAAALLTRLPLREVLPGLVAVAFAGLAGHLALDALTGIGVQLFAPFAPARISLPWLYHADPWVLAALVVPLLWARWKKGHGVPARVLSQASAFTLLAVAIYVGACGLAREKARYAAVAQLPDELGSPREVLAFPAPFGPLIWTTLIRTDQEVWVRGFASVLTGGVTPGGTFETGREDPRVQVALATPLGARFGALAAAPYRAMAQGPAEDGSMEVAIADLGRSNPFSDRLPMALWIRLGPHFDVEGYEVRTALLPP</sequence>